<dbReference type="InterPro" id="IPR003439">
    <property type="entry name" value="ABC_transporter-like_ATP-bd"/>
</dbReference>
<gene>
    <name evidence="2" type="ORF">CGW93_00120</name>
</gene>
<name>A0A257LVT7_UNCW3</name>
<sequence length="183" mass="20845">MKIKIIELKLTEDSIPFTKELQPGITVFQGANRSGKSILFRVFAGLQRPYSGKIVYPYGTRKGAVFENPDDSLFFPRVIDEIAWGVKDKARVEEALKLLEMPANVEPMRLSYSERKLLSIATLTFGPQVGLIDEPLRGLVGETKRRALQLIQWLHGFIPFIIVFATPDDELARISDEVIERWR</sequence>
<dbReference type="SUPFAM" id="SSF52540">
    <property type="entry name" value="P-loop containing nucleoside triphosphate hydrolases"/>
    <property type="match status" value="1"/>
</dbReference>
<dbReference type="EMBL" id="NMUJ01000001">
    <property type="protein sequence ID" value="OYV03609.1"/>
    <property type="molecule type" value="Genomic_DNA"/>
</dbReference>
<dbReference type="Gene3D" id="3.40.50.300">
    <property type="entry name" value="P-loop containing nucleotide triphosphate hydrolases"/>
    <property type="match status" value="1"/>
</dbReference>
<accession>A0A257LVT7</accession>
<dbReference type="Pfam" id="PF00005">
    <property type="entry name" value="ABC_tran"/>
    <property type="match status" value="1"/>
</dbReference>
<dbReference type="AlphaFoldDB" id="A0A257LVT7"/>
<comment type="caution">
    <text evidence="2">The sequence shown here is derived from an EMBL/GenBank/DDBJ whole genome shotgun (WGS) entry which is preliminary data.</text>
</comment>
<dbReference type="PANTHER" id="PTHR43514">
    <property type="entry name" value="ABC TRANSPORTER I FAMILY MEMBER 10"/>
    <property type="match status" value="1"/>
</dbReference>
<evidence type="ECO:0000313" key="2">
    <source>
        <dbReference type="EMBL" id="OYV03609.1"/>
    </source>
</evidence>
<evidence type="ECO:0000313" key="3">
    <source>
        <dbReference type="Proteomes" id="UP000216312"/>
    </source>
</evidence>
<dbReference type="GO" id="GO:0016887">
    <property type="term" value="F:ATP hydrolysis activity"/>
    <property type="evidence" value="ECO:0007669"/>
    <property type="project" value="InterPro"/>
</dbReference>
<dbReference type="Proteomes" id="UP000216312">
    <property type="component" value="Unassembled WGS sequence"/>
</dbReference>
<dbReference type="GO" id="GO:0005524">
    <property type="term" value="F:ATP binding"/>
    <property type="evidence" value="ECO:0007669"/>
    <property type="project" value="InterPro"/>
</dbReference>
<dbReference type="InterPro" id="IPR050334">
    <property type="entry name" value="Molybdenum_import_ModC"/>
</dbReference>
<organism evidence="2 3">
    <name type="scientific">candidate division WOR-3 bacterium 4484_18</name>
    <dbReference type="NCBI Taxonomy" id="2020626"/>
    <lineage>
        <taxon>Bacteria</taxon>
        <taxon>Bacteria division WOR-3</taxon>
    </lineage>
</organism>
<dbReference type="PANTHER" id="PTHR43514:SF4">
    <property type="entry name" value="ABC TRANSPORTER I FAMILY MEMBER 10"/>
    <property type="match status" value="1"/>
</dbReference>
<evidence type="ECO:0000259" key="1">
    <source>
        <dbReference type="Pfam" id="PF00005"/>
    </source>
</evidence>
<protein>
    <recommendedName>
        <fullName evidence="1">ABC transporter domain-containing protein</fullName>
    </recommendedName>
</protein>
<proteinExistence type="predicted"/>
<dbReference type="InterPro" id="IPR027417">
    <property type="entry name" value="P-loop_NTPase"/>
</dbReference>
<reference evidence="3" key="1">
    <citation type="submission" date="2017-07" db="EMBL/GenBank/DDBJ databases">
        <title>Novel pathways for hydrocarbon cycling and metabolic interdependencies in hydrothermal sediment communities.</title>
        <authorList>
            <person name="Dombrowski N."/>
            <person name="Seitz K."/>
            <person name="Teske A."/>
            <person name="Baker B."/>
        </authorList>
    </citation>
    <scope>NUCLEOTIDE SEQUENCE [LARGE SCALE GENOMIC DNA]</scope>
</reference>
<feature type="domain" description="ABC transporter" evidence="1">
    <location>
        <begin position="25"/>
        <end position="136"/>
    </location>
</feature>